<dbReference type="PANTHER" id="PTHR30037:SF4">
    <property type="entry name" value="DNA-3-METHYLADENINE GLYCOSYLASE I"/>
    <property type="match status" value="1"/>
</dbReference>
<dbReference type="FunFam" id="1.10.340.30:FF:000009">
    <property type="entry name" value="DNA-3-methyladenine glycosylase I"/>
    <property type="match status" value="1"/>
</dbReference>
<gene>
    <name evidence="10" type="ORF">CSW64_04620</name>
</gene>
<keyword evidence="11" id="KW-1185">Reference proteome</keyword>
<feature type="binding site" evidence="9">
    <location>
        <position position="181"/>
    </location>
    <ligand>
        <name>Zn(2+)</name>
        <dbReference type="ChEBI" id="CHEBI:29105"/>
    </ligand>
</feature>
<organism evidence="10 11">
    <name type="scientific">Caulobacter mirabilis</name>
    <dbReference type="NCBI Taxonomy" id="69666"/>
    <lineage>
        <taxon>Bacteria</taxon>
        <taxon>Pseudomonadati</taxon>
        <taxon>Pseudomonadota</taxon>
        <taxon>Alphaproteobacteria</taxon>
        <taxon>Caulobacterales</taxon>
        <taxon>Caulobacteraceae</taxon>
        <taxon>Caulobacter</taxon>
    </lineage>
</organism>
<dbReference type="OrthoDB" id="9807664at2"/>
<evidence type="ECO:0000256" key="4">
    <source>
        <dbReference type="ARBA" id="ARBA00022833"/>
    </source>
</evidence>
<dbReference type="NCBIfam" id="TIGR00624">
    <property type="entry name" value="tag"/>
    <property type="match status" value="1"/>
</dbReference>
<keyword evidence="4 9" id="KW-0862">Zinc</keyword>
<evidence type="ECO:0000256" key="3">
    <source>
        <dbReference type="ARBA" id="ARBA00022801"/>
    </source>
</evidence>
<keyword evidence="2" id="KW-0227">DNA damage</keyword>
<dbReference type="Pfam" id="PF03352">
    <property type="entry name" value="Adenine_glyco"/>
    <property type="match status" value="1"/>
</dbReference>
<dbReference type="InterPro" id="IPR005019">
    <property type="entry name" value="Adenine_glyco"/>
</dbReference>
<evidence type="ECO:0000256" key="7">
    <source>
        <dbReference type="ARBA" id="ARBA00057608"/>
    </source>
</evidence>
<dbReference type="Proteomes" id="UP000228945">
    <property type="component" value="Chromosome"/>
</dbReference>
<sequence>MTDTSLLRCTWPGATDAQYIAYHDDEWGVPEYDSRALWEKLVLDGFQAGLAWITILRKRDAFRAAFDGFDPEKVALYGPEDRARLMADAGIVRSNAKIDAAISGAKIFLEMRDRGEDFSEFLWAFVGDKPIVNHWDATSQVPVKSPEAEAMSKALKKKGFKFVGPVIVYAFMQATGMVNDHLAGCFRHGPVQRIGR</sequence>
<evidence type="ECO:0000256" key="1">
    <source>
        <dbReference type="ARBA" id="ARBA00022723"/>
    </source>
</evidence>
<evidence type="ECO:0000313" key="10">
    <source>
        <dbReference type="EMBL" id="ATQ41742.1"/>
    </source>
</evidence>
<comment type="catalytic activity">
    <reaction evidence="6">
        <text>Hydrolysis of alkylated DNA, releasing 3-methyladenine.</text>
        <dbReference type="EC" id="3.2.2.20"/>
    </reaction>
</comment>
<feature type="binding site" evidence="9">
    <location>
        <position position="23"/>
    </location>
    <ligand>
        <name>Zn(2+)</name>
        <dbReference type="ChEBI" id="CHEBI:29105"/>
    </ligand>
</feature>
<evidence type="ECO:0000256" key="2">
    <source>
        <dbReference type="ARBA" id="ARBA00022763"/>
    </source>
</evidence>
<protein>
    <recommendedName>
        <fullName evidence="8">DNA-3-methyladenine glycosylase I</fullName>
        <ecNumber evidence="8">3.2.2.20</ecNumber>
    </recommendedName>
</protein>
<keyword evidence="5" id="KW-0234">DNA repair</keyword>
<reference evidence="10 11" key="1">
    <citation type="submission" date="2017-10" db="EMBL/GenBank/DDBJ databases">
        <title>Genome sequence of Caulobacter mirabilis FWC38.</title>
        <authorList>
            <person name="Fiebig A."/>
            <person name="Crosson S."/>
        </authorList>
    </citation>
    <scope>NUCLEOTIDE SEQUENCE [LARGE SCALE GENOMIC DNA]</scope>
    <source>
        <strain evidence="10 11">FWC 38</strain>
    </source>
</reference>
<evidence type="ECO:0000256" key="8">
    <source>
        <dbReference type="ARBA" id="ARBA00066766"/>
    </source>
</evidence>
<dbReference type="GO" id="GO:0008725">
    <property type="term" value="F:DNA-3-methyladenine glycosylase activity"/>
    <property type="evidence" value="ECO:0007669"/>
    <property type="project" value="UniProtKB-EC"/>
</dbReference>
<dbReference type="SUPFAM" id="SSF48150">
    <property type="entry name" value="DNA-glycosylase"/>
    <property type="match status" value="1"/>
</dbReference>
<dbReference type="InterPro" id="IPR004597">
    <property type="entry name" value="Tag"/>
</dbReference>
<comment type="function">
    <text evidence="7">Hydrolysis of the deoxyribose N-glycosidic bond to excise 3-methyladenine from the damaged DNA polymer formed by alkylation lesions.</text>
</comment>
<dbReference type="EC" id="3.2.2.20" evidence="8"/>
<dbReference type="KEGG" id="cmb:CSW64_04620"/>
<dbReference type="PANTHER" id="PTHR30037">
    <property type="entry name" value="DNA-3-METHYLADENINE GLYCOSYLASE 1"/>
    <property type="match status" value="1"/>
</dbReference>
<dbReference type="RefSeq" id="WP_099620999.1">
    <property type="nucleotide sequence ID" value="NZ_CP024201.1"/>
</dbReference>
<dbReference type="AlphaFoldDB" id="A0A2D2AUP7"/>
<feature type="binding site" evidence="9">
    <location>
        <position position="185"/>
    </location>
    <ligand>
        <name>Zn(2+)</name>
        <dbReference type="ChEBI" id="CHEBI:29105"/>
    </ligand>
</feature>
<keyword evidence="1 9" id="KW-0479">Metal-binding</keyword>
<dbReference type="Gene3D" id="1.10.340.30">
    <property type="entry name" value="Hypothetical protein, domain 2"/>
    <property type="match status" value="1"/>
</dbReference>
<dbReference type="GO" id="GO:0046872">
    <property type="term" value="F:metal ion binding"/>
    <property type="evidence" value="ECO:0007669"/>
    <property type="project" value="UniProtKB-KW"/>
</dbReference>
<dbReference type="EMBL" id="CP024201">
    <property type="protein sequence ID" value="ATQ41742.1"/>
    <property type="molecule type" value="Genomic_DNA"/>
</dbReference>
<feature type="binding site" evidence="9">
    <location>
        <position position="9"/>
    </location>
    <ligand>
        <name>Zn(2+)</name>
        <dbReference type="ChEBI" id="CHEBI:29105"/>
    </ligand>
</feature>
<evidence type="ECO:0000256" key="5">
    <source>
        <dbReference type="ARBA" id="ARBA00023204"/>
    </source>
</evidence>
<evidence type="ECO:0000313" key="11">
    <source>
        <dbReference type="Proteomes" id="UP000228945"/>
    </source>
</evidence>
<dbReference type="InterPro" id="IPR011257">
    <property type="entry name" value="DNA_glycosylase"/>
</dbReference>
<dbReference type="InterPro" id="IPR052891">
    <property type="entry name" value="DNA-3mA_glycosylase"/>
</dbReference>
<evidence type="ECO:0000256" key="6">
    <source>
        <dbReference type="ARBA" id="ARBA00052558"/>
    </source>
</evidence>
<proteinExistence type="predicted"/>
<accession>A0A2D2AUP7</accession>
<keyword evidence="3" id="KW-0378">Hydrolase</keyword>
<evidence type="ECO:0000256" key="9">
    <source>
        <dbReference type="PIRSR" id="PIRSR604597-1"/>
    </source>
</evidence>
<name>A0A2D2AUP7_9CAUL</name>
<dbReference type="GO" id="GO:0006284">
    <property type="term" value="P:base-excision repair"/>
    <property type="evidence" value="ECO:0007669"/>
    <property type="project" value="InterPro"/>
</dbReference>